<evidence type="ECO:0000256" key="6">
    <source>
        <dbReference type="ARBA" id="ARBA00022989"/>
    </source>
</evidence>
<feature type="transmembrane region" description="Helical" evidence="9">
    <location>
        <begin position="34"/>
        <end position="54"/>
    </location>
</feature>
<evidence type="ECO:0000256" key="8">
    <source>
        <dbReference type="SAM" id="MobiDB-lite"/>
    </source>
</evidence>
<keyword evidence="4" id="KW-1003">Cell membrane</keyword>
<accession>A0A852VQF7</accession>
<dbReference type="PANTHER" id="PTHR21716:SF53">
    <property type="entry name" value="PERMEASE PERM-RELATED"/>
    <property type="match status" value="1"/>
</dbReference>
<evidence type="ECO:0000256" key="1">
    <source>
        <dbReference type="ARBA" id="ARBA00004651"/>
    </source>
</evidence>
<dbReference type="Gene3D" id="1.10.1240.10">
    <property type="entry name" value="Methionine synthase domain"/>
    <property type="match status" value="1"/>
</dbReference>
<dbReference type="InterPro" id="IPR002549">
    <property type="entry name" value="AI-2E-like"/>
</dbReference>
<keyword evidence="6 9" id="KW-1133">Transmembrane helix</keyword>
<dbReference type="Pfam" id="PF01594">
    <property type="entry name" value="AI-2E_transport"/>
    <property type="match status" value="1"/>
</dbReference>
<comment type="subcellular location">
    <subcellularLocation>
        <location evidence="1">Cell membrane</location>
        <topology evidence="1">Multi-pass membrane protein</topology>
    </subcellularLocation>
</comment>
<evidence type="ECO:0000256" key="2">
    <source>
        <dbReference type="ARBA" id="ARBA00009773"/>
    </source>
</evidence>
<evidence type="ECO:0000256" key="5">
    <source>
        <dbReference type="ARBA" id="ARBA00022692"/>
    </source>
</evidence>
<comment type="caution">
    <text evidence="10">The sequence shown here is derived from an EMBL/GenBank/DDBJ whole genome shotgun (WGS) entry which is preliminary data.</text>
</comment>
<keyword evidence="7 9" id="KW-0472">Membrane</keyword>
<dbReference type="EMBL" id="JACCCU010000003">
    <property type="protein sequence ID" value="NYF91572.1"/>
    <property type="molecule type" value="Genomic_DNA"/>
</dbReference>
<dbReference type="Proteomes" id="UP000564385">
    <property type="component" value="Unassembled WGS sequence"/>
</dbReference>
<feature type="transmembrane region" description="Helical" evidence="9">
    <location>
        <begin position="12"/>
        <end position="28"/>
    </location>
</feature>
<dbReference type="PANTHER" id="PTHR21716">
    <property type="entry name" value="TRANSMEMBRANE PROTEIN"/>
    <property type="match status" value="1"/>
</dbReference>
<dbReference type="InterPro" id="IPR036594">
    <property type="entry name" value="Meth_synthase_dom"/>
</dbReference>
<feature type="transmembrane region" description="Helical" evidence="9">
    <location>
        <begin position="254"/>
        <end position="280"/>
    </location>
</feature>
<feature type="transmembrane region" description="Helical" evidence="9">
    <location>
        <begin position="292"/>
        <end position="310"/>
    </location>
</feature>
<proteinExistence type="inferred from homology"/>
<evidence type="ECO:0000256" key="4">
    <source>
        <dbReference type="ARBA" id="ARBA00022475"/>
    </source>
</evidence>
<evidence type="ECO:0000313" key="10">
    <source>
        <dbReference type="EMBL" id="NYF91572.1"/>
    </source>
</evidence>
<feature type="region of interest" description="Disordered" evidence="8">
    <location>
        <begin position="128"/>
        <end position="147"/>
    </location>
</feature>
<reference evidence="10 11" key="1">
    <citation type="submission" date="2020-07" db="EMBL/GenBank/DDBJ databases">
        <title>Genomic Encyclopedia of Type Strains, Phase IV (KMG-V): Genome sequencing to study the core and pangenomes of soil and plant-associated prokaryotes.</title>
        <authorList>
            <person name="Whitman W."/>
        </authorList>
    </citation>
    <scope>NUCLEOTIDE SEQUENCE [LARGE SCALE GENOMIC DNA]</scope>
    <source>
        <strain evidence="10 11">M8UP22</strain>
    </source>
</reference>
<feature type="transmembrane region" description="Helical" evidence="9">
    <location>
        <begin position="175"/>
        <end position="192"/>
    </location>
</feature>
<evidence type="ECO:0000313" key="11">
    <source>
        <dbReference type="Proteomes" id="UP000564385"/>
    </source>
</evidence>
<feature type="transmembrane region" description="Helical" evidence="9">
    <location>
        <begin position="226"/>
        <end position="248"/>
    </location>
</feature>
<dbReference type="GO" id="GO:0005886">
    <property type="term" value="C:plasma membrane"/>
    <property type="evidence" value="ECO:0007669"/>
    <property type="project" value="UniProtKB-SubCell"/>
</dbReference>
<evidence type="ECO:0000256" key="7">
    <source>
        <dbReference type="ARBA" id="ARBA00023136"/>
    </source>
</evidence>
<feature type="transmembrane region" description="Helical" evidence="9">
    <location>
        <begin position="322"/>
        <end position="355"/>
    </location>
</feature>
<evidence type="ECO:0000256" key="3">
    <source>
        <dbReference type="ARBA" id="ARBA00022448"/>
    </source>
</evidence>
<sequence length="621" mass="67952">MNRKSNLTETAQLLRIVTLVVIVAALYFGKSVFIPLALAFLLSLLLAPLMTLLGKLRIPRIGAVLIIATGLCLLAFAFAWKLSMEVTDLTLQLPTYKATLEQKIHAVGALRGSNFDKVSDALGDLEKDLSKPQNESTQQDRGKKPLPGASLQRPLAVEVVPESHTFAFLESAVESMGSAGLVVIFTIFVLIGREDLRNRFIHLSSGGRLHVMTQALDEATRRIQRYLLLQSMVNAIFGLVVGIGLYFIGIPEAWLWGLLAAILRFLPYIGAPASAAVPILLSLAVFPGWKHCFGTTAFFLALELVVANFVEPLLYGAQVGLSSLAILVAAVFWTLIWGFPGLILATPLTVSLVVMGRYVPSLSFLDTLLGDEPEISKSGLYYQRLLASDQAEARQVLEQYLETKHLDDLYTEVLIPALSLVEQDRHRNELDDATLAFIMQSTRELIEELGESAPVEGTNRQLLGSDAESRIACIPARDEADEVVGMLLCQSLDRAGLVSQSIPTGPVAEMLSAVADLDPVVVCISALPPFAIEHTRTLYHKLRAKFPEINIIICLWQFAGDLEKTQRRLKTSNGHPVFFTLPEVLEHVKDKLLQPKAGSTSTVELDGAVLLADEERISDSV</sequence>
<evidence type="ECO:0000256" key="9">
    <source>
        <dbReference type="SAM" id="Phobius"/>
    </source>
</evidence>
<protein>
    <submittedName>
        <fullName evidence="10">PurR-regulated permease PerM</fullName>
    </submittedName>
</protein>
<name>A0A852VQF7_9BACT</name>
<organism evidence="10 11">
    <name type="scientific">Tunturiibacter lichenicola</name>
    <dbReference type="NCBI Taxonomy" id="2051959"/>
    <lineage>
        <taxon>Bacteria</taxon>
        <taxon>Pseudomonadati</taxon>
        <taxon>Acidobacteriota</taxon>
        <taxon>Terriglobia</taxon>
        <taxon>Terriglobales</taxon>
        <taxon>Acidobacteriaceae</taxon>
        <taxon>Tunturiibacter</taxon>
    </lineage>
</organism>
<keyword evidence="3" id="KW-0813">Transport</keyword>
<feature type="transmembrane region" description="Helical" evidence="9">
    <location>
        <begin position="61"/>
        <end position="80"/>
    </location>
</feature>
<gene>
    <name evidence="10" type="ORF">HDF08_003691</name>
</gene>
<keyword evidence="5 9" id="KW-0812">Transmembrane</keyword>
<comment type="similarity">
    <text evidence="2">Belongs to the autoinducer-2 exporter (AI-2E) (TC 2.A.86) family.</text>
</comment>
<dbReference type="AlphaFoldDB" id="A0A852VQF7"/>